<evidence type="ECO:0000256" key="5">
    <source>
        <dbReference type="ARBA" id="ARBA00022519"/>
    </source>
</evidence>
<evidence type="ECO:0000259" key="11">
    <source>
        <dbReference type="PROSITE" id="PS52015"/>
    </source>
</evidence>
<evidence type="ECO:0000313" key="13">
    <source>
        <dbReference type="Proteomes" id="UP000782312"/>
    </source>
</evidence>
<evidence type="ECO:0000256" key="2">
    <source>
        <dbReference type="ARBA" id="ARBA00006555"/>
    </source>
</evidence>
<proteinExistence type="inferred from homology"/>
<evidence type="ECO:0000256" key="8">
    <source>
        <dbReference type="ARBA" id="ARBA00022989"/>
    </source>
</evidence>
<dbReference type="GO" id="GO:0015031">
    <property type="term" value="P:protein transport"/>
    <property type="evidence" value="ECO:0007669"/>
    <property type="project" value="UniProtKB-KW"/>
</dbReference>
<keyword evidence="4" id="KW-1003">Cell membrane</keyword>
<protein>
    <submittedName>
        <fullName evidence="12">TonB family protein</fullName>
    </submittedName>
</protein>
<sequence>MSRERRSPGVALPLLISLLLHLLAFAAFSLQALWPARLAESRPPAFRVVSVELPKPEETVPENPESRLLSDANRKESGEALTGPEPRLPREAEDKVPARRGAPQEQTASLPPSPPSPPAPPVPEVQAVPPTPREPAPKPPEPEAKPPEPPQASRPPGPRPAPRQEQARAVPPKEEPREKPKEEPRREPKKEEAKPQRARPPQRPAPPQDPLAMFRARPKGRPDAPNLKLSDEEADRIARASLEKDLKKEEIGEAISLDTRDFRFSSYFAHIKERIQSHWSWPREARDYSGRLVLRFILSADGRLRQVELLTSSGYRILDDEALSAVTKAAPFKPFPPGLGRKFLNIEGTFVYEHAGRRVVP</sequence>
<feature type="domain" description="TonB C-terminal" evidence="11">
    <location>
        <begin position="264"/>
        <end position="361"/>
    </location>
</feature>
<dbReference type="AlphaFoldDB" id="A0A932MKM7"/>
<dbReference type="PANTHER" id="PTHR33446">
    <property type="entry name" value="PROTEIN TONB-RELATED"/>
    <property type="match status" value="1"/>
</dbReference>
<name>A0A932MKM7_UNCTE</name>
<evidence type="ECO:0000256" key="1">
    <source>
        <dbReference type="ARBA" id="ARBA00004383"/>
    </source>
</evidence>
<evidence type="ECO:0000256" key="6">
    <source>
        <dbReference type="ARBA" id="ARBA00022692"/>
    </source>
</evidence>
<dbReference type="InterPro" id="IPR051045">
    <property type="entry name" value="TonB-dependent_transducer"/>
</dbReference>
<dbReference type="GO" id="GO:0055085">
    <property type="term" value="P:transmembrane transport"/>
    <property type="evidence" value="ECO:0007669"/>
    <property type="project" value="InterPro"/>
</dbReference>
<feature type="compositionally biased region" description="Pro residues" evidence="10">
    <location>
        <begin position="111"/>
        <end position="139"/>
    </location>
</feature>
<evidence type="ECO:0000313" key="12">
    <source>
        <dbReference type="EMBL" id="MBI3126249.1"/>
    </source>
</evidence>
<comment type="caution">
    <text evidence="12">The sequence shown here is derived from an EMBL/GenBank/DDBJ whole genome shotgun (WGS) entry which is preliminary data.</text>
</comment>
<dbReference type="SUPFAM" id="SSF74653">
    <property type="entry name" value="TolA/TonB C-terminal domain"/>
    <property type="match status" value="1"/>
</dbReference>
<dbReference type="PROSITE" id="PS52015">
    <property type="entry name" value="TONB_CTD"/>
    <property type="match status" value="1"/>
</dbReference>
<evidence type="ECO:0000256" key="3">
    <source>
        <dbReference type="ARBA" id="ARBA00022448"/>
    </source>
</evidence>
<organism evidence="12 13">
    <name type="scientific">Tectimicrobiota bacterium</name>
    <dbReference type="NCBI Taxonomy" id="2528274"/>
    <lineage>
        <taxon>Bacteria</taxon>
        <taxon>Pseudomonadati</taxon>
        <taxon>Nitrospinota/Tectimicrobiota group</taxon>
        <taxon>Candidatus Tectimicrobiota</taxon>
    </lineage>
</organism>
<keyword evidence="9" id="KW-0472">Membrane</keyword>
<evidence type="ECO:0000256" key="7">
    <source>
        <dbReference type="ARBA" id="ARBA00022927"/>
    </source>
</evidence>
<keyword evidence="8" id="KW-1133">Transmembrane helix</keyword>
<comment type="similarity">
    <text evidence="2">Belongs to the TonB family.</text>
</comment>
<reference evidence="12" key="1">
    <citation type="submission" date="2020-07" db="EMBL/GenBank/DDBJ databases">
        <title>Huge and variable diversity of episymbiotic CPR bacteria and DPANN archaea in groundwater ecosystems.</title>
        <authorList>
            <person name="He C.Y."/>
            <person name="Keren R."/>
            <person name="Whittaker M."/>
            <person name="Farag I.F."/>
            <person name="Doudna J."/>
            <person name="Cate J.H.D."/>
            <person name="Banfield J.F."/>
        </authorList>
    </citation>
    <scope>NUCLEOTIDE SEQUENCE</scope>
    <source>
        <strain evidence="12">NC_groundwater_763_Ag_S-0.2um_68_21</strain>
    </source>
</reference>
<feature type="region of interest" description="Disordered" evidence="10">
    <location>
        <begin position="53"/>
        <end position="232"/>
    </location>
</feature>
<dbReference type="EMBL" id="JACPUR010000001">
    <property type="protein sequence ID" value="MBI3126249.1"/>
    <property type="molecule type" value="Genomic_DNA"/>
</dbReference>
<dbReference type="Gene3D" id="3.30.1150.10">
    <property type="match status" value="1"/>
</dbReference>
<evidence type="ECO:0000256" key="10">
    <source>
        <dbReference type="SAM" id="MobiDB-lite"/>
    </source>
</evidence>
<dbReference type="NCBIfam" id="TIGR01352">
    <property type="entry name" value="tonB_Cterm"/>
    <property type="match status" value="1"/>
</dbReference>
<feature type="compositionally biased region" description="Basic and acidic residues" evidence="10">
    <location>
        <begin position="87"/>
        <end position="97"/>
    </location>
</feature>
<keyword evidence="5" id="KW-0997">Cell inner membrane</keyword>
<keyword evidence="3" id="KW-0813">Transport</keyword>
<accession>A0A932MKM7</accession>
<feature type="compositionally biased region" description="Pro residues" evidence="10">
    <location>
        <begin position="147"/>
        <end position="161"/>
    </location>
</feature>
<dbReference type="InterPro" id="IPR006260">
    <property type="entry name" value="TonB/TolA_C"/>
</dbReference>
<feature type="compositionally biased region" description="Basic and acidic residues" evidence="10">
    <location>
        <begin position="171"/>
        <end position="195"/>
    </location>
</feature>
<dbReference type="Pfam" id="PF03544">
    <property type="entry name" value="TonB_C"/>
    <property type="match status" value="1"/>
</dbReference>
<keyword evidence="7" id="KW-0653">Protein transport</keyword>
<dbReference type="InterPro" id="IPR037682">
    <property type="entry name" value="TonB_C"/>
</dbReference>
<dbReference type="GO" id="GO:0005886">
    <property type="term" value="C:plasma membrane"/>
    <property type="evidence" value="ECO:0007669"/>
    <property type="project" value="UniProtKB-SubCell"/>
</dbReference>
<evidence type="ECO:0000256" key="4">
    <source>
        <dbReference type="ARBA" id="ARBA00022475"/>
    </source>
</evidence>
<dbReference type="Proteomes" id="UP000782312">
    <property type="component" value="Unassembled WGS sequence"/>
</dbReference>
<comment type="subcellular location">
    <subcellularLocation>
        <location evidence="1">Cell inner membrane</location>
        <topology evidence="1">Single-pass membrane protein</topology>
        <orientation evidence="1">Periplasmic side</orientation>
    </subcellularLocation>
</comment>
<keyword evidence="6" id="KW-0812">Transmembrane</keyword>
<gene>
    <name evidence="12" type="ORF">HYZ11_01420</name>
</gene>
<evidence type="ECO:0000256" key="9">
    <source>
        <dbReference type="ARBA" id="ARBA00023136"/>
    </source>
</evidence>